<dbReference type="Proteomes" id="UP000095558">
    <property type="component" value="Unassembled WGS sequence"/>
</dbReference>
<sequence>MKIDVIESNGLIKIYNCGVLILEENSYNEIVLTIKEALTTIDDLYQIEVLKEILKYIKHNEMAVA</sequence>
<organism evidence="1 2">
    <name type="scientific">Clostridium disporicum</name>
    <dbReference type="NCBI Taxonomy" id="84024"/>
    <lineage>
        <taxon>Bacteria</taxon>
        <taxon>Bacillati</taxon>
        <taxon>Bacillota</taxon>
        <taxon>Clostridia</taxon>
        <taxon>Eubacteriales</taxon>
        <taxon>Clostridiaceae</taxon>
        <taxon>Clostridium</taxon>
    </lineage>
</organism>
<gene>
    <name evidence="1" type="ORF">ERS852470_01863</name>
</gene>
<reference evidence="1 2" key="1">
    <citation type="submission" date="2015-09" db="EMBL/GenBank/DDBJ databases">
        <authorList>
            <consortium name="Pathogen Informatics"/>
        </authorList>
    </citation>
    <scope>NUCLEOTIDE SEQUENCE [LARGE SCALE GENOMIC DNA]</scope>
    <source>
        <strain evidence="1 2">2789STDY5834855</strain>
    </source>
</reference>
<dbReference type="AlphaFoldDB" id="A0A174DMH2"/>
<dbReference type="RefSeq" id="WP_055276530.1">
    <property type="nucleotide sequence ID" value="NZ_CYZV01000018.1"/>
</dbReference>
<protein>
    <submittedName>
        <fullName evidence="1">Uncharacterized protein</fullName>
    </submittedName>
</protein>
<dbReference type="EMBL" id="CYZV01000018">
    <property type="protein sequence ID" value="CUO26417.1"/>
    <property type="molecule type" value="Genomic_DNA"/>
</dbReference>
<accession>A0A174DMH2</accession>
<evidence type="ECO:0000313" key="1">
    <source>
        <dbReference type="EMBL" id="CUO26417.1"/>
    </source>
</evidence>
<dbReference type="OrthoDB" id="1913004at2"/>
<name>A0A174DMH2_9CLOT</name>
<evidence type="ECO:0000313" key="2">
    <source>
        <dbReference type="Proteomes" id="UP000095558"/>
    </source>
</evidence>
<proteinExistence type="predicted"/>